<organism evidence="1 2">
    <name type="scientific">Mesobacillus boroniphilus</name>
    <dbReference type="NCBI Taxonomy" id="308892"/>
    <lineage>
        <taxon>Bacteria</taxon>
        <taxon>Bacillati</taxon>
        <taxon>Bacillota</taxon>
        <taxon>Bacilli</taxon>
        <taxon>Bacillales</taxon>
        <taxon>Bacillaceae</taxon>
        <taxon>Mesobacillus</taxon>
    </lineage>
</organism>
<gene>
    <name evidence="1" type="ORF">DYI25_06705</name>
</gene>
<dbReference type="EMBL" id="QTKX01000001">
    <property type="protein sequence ID" value="MBS8264122.1"/>
    <property type="molecule type" value="Genomic_DNA"/>
</dbReference>
<keyword evidence="2" id="KW-1185">Reference proteome</keyword>
<dbReference type="RefSeq" id="WP_213367636.1">
    <property type="nucleotide sequence ID" value="NZ_QTKX01000001.1"/>
</dbReference>
<dbReference type="Pfam" id="PF13076">
    <property type="entry name" value="Fur_reg_FbpA"/>
    <property type="match status" value="1"/>
</dbReference>
<reference evidence="1 2" key="1">
    <citation type="journal article" date="2021" name="Microorganisms">
        <title>Bacterial Dimethylsulfoniopropionate Biosynthesis in the East China Sea.</title>
        <authorList>
            <person name="Liu J."/>
            <person name="Zhang Y."/>
            <person name="Liu J."/>
            <person name="Zhong H."/>
            <person name="Williams B.T."/>
            <person name="Zheng Y."/>
            <person name="Curson A.R.J."/>
            <person name="Sun C."/>
            <person name="Sun H."/>
            <person name="Song D."/>
            <person name="Wagner Mackenzie B."/>
            <person name="Bermejo Martinez A."/>
            <person name="Todd J.D."/>
            <person name="Zhang X.H."/>
        </authorList>
    </citation>
    <scope>NUCLEOTIDE SEQUENCE [LARGE SCALE GENOMIC DNA]</scope>
    <source>
        <strain evidence="1 2">ESS08</strain>
    </source>
</reference>
<accession>A0A944CKH8</accession>
<dbReference type="InterPro" id="IPR025072">
    <property type="entry name" value="Fur_reg_FbpA"/>
</dbReference>
<comment type="caution">
    <text evidence="1">The sequence shown here is derived from an EMBL/GenBank/DDBJ whole genome shotgun (WGS) entry which is preliminary data.</text>
</comment>
<dbReference type="AlphaFoldDB" id="A0A944CKH8"/>
<dbReference type="Proteomes" id="UP000761411">
    <property type="component" value="Unassembled WGS sequence"/>
</dbReference>
<name>A0A944CKH8_9BACI</name>
<protein>
    <submittedName>
        <fullName evidence="1">Fur-regulated basic protein FbpA</fullName>
    </submittedName>
</protein>
<sequence length="50" mass="5796">MSFHLRSAVEKLKDHYIRHLLTSGITDETEEDLKKLTITELKNISKGLNK</sequence>
<evidence type="ECO:0000313" key="1">
    <source>
        <dbReference type="EMBL" id="MBS8264122.1"/>
    </source>
</evidence>
<evidence type="ECO:0000313" key="2">
    <source>
        <dbReference type="Proteomes" id="UP000761411"/>
    </source>
</evidence>
<proteinExistence type="predicted"/>